<dbReference type="EMBL" id="LN609529">
    <property type="protein sequence ID" value="CEF66152.1"/>
    <property type="molecule type" value="Genomic_DNA"/>
</dbReference>
<evidence type="ECO:0000256" key="1">
    <source>
        <dbReference type="SAM" id="SignalP"/>
    </source>
</evidence>
<protein>
    <submittedName>
        <fullName evidence="2 4">Uncharacterized protein</fullName>
    </submittedName>
</protein>
<proteinExistence type="predicted"/>
<dbReference type="GeneID" id="36378516"/>
<reference evidence="4" key="2">
    <citation type="submission" date="2020-12" db="UniProtKB">
        <authorList>
            <consortium name="WormBaseParasite"/>
        </authorList>
    </citation>
    <scope>IDENTIFICATION</scope>
</reference>
<feature type="signal peptide" evidence="1">
    <location>
        <begin position="1"/>
        <end position="24"/>
    </location>
</feature>
<accession>A0A090L8U3</accession>
<sequence>MKFSYFLFTLFFFLLSFNITTIECSEGQLTNQIGQSLTNPHPIFKRSLRKFRRSFRKRIGKATRKVLRQITINYYTSNKKINFDYKILFKKIFNKQFFNCEMLAI</sequence>
<name>A0A090L8U3_STRRB</name>
<evidence type="ECO:0000313" key="5">
    <source>
        <dbReference type="WormBase" id="SRAE_2000082200"/>
    </source>
</evidence>
<feature type="chain" id="PRO_5015030593" evidence="1">
    <location>
        <begin position="25"/>
        <end position="105"/>
    </location>
</feature>
<dbReference type="WBParaSite" id="SRAE_2000082200.1">
    <property type="protein sequence ID" value="SRAE_2000082200.1"/>
    <property type="gene ID" value="WBGene00261022"/>
</dbReference>
<dbReference type="WormBase" id="SRAE_2000082200">
    <property type="protein sequence ID" value="SRP12206"/>
    <property type="gene ID" value="WBGene00261022"/>
</dbReference>
<evidence type="ECO:0000313" key="3">
    <source>
        <dbReference type="Proteomes" id="UP000035682"/>
    </source>
</evidence>
<dbReference type="RefSeq" id="XP_024505352.1">
    <property type="nucleotide sequence ID" value="XM_024651701.1"/>
</dbReference>
<keyword evidence="1" id="KW-0732">Signal</keyword>
<gene>
    <name evidence="2 4 5" type="ORF">SRAE_2000082200</name>
</gene>
<evidence type="ECO:0000313" key="2">
    <source>
        <dbReference type="EMBL" id="CEF66152.1"/>
    </source>
</evidence>
<keyword evidence="3" id="KW-1185">Reference proteome</keyword>
<dbReference type="CTD" id="36378516"/>
<dbReference type="Proteomes" id="UP000035682">
    <property type="component" value="Unplaced"/>
</dbReference>
<organism evidence="2">
    <name type="scientific">Strongyloides ratti</name>
    <name type="common">Parasitic roundworm</name>
    <dbReference type="NCBI Taxonomy" id="34506"/>
    <lineage>
        <taxon>Eukaryota</taxon>
        <taxon>Metazoa</taxon>
        <taxon>Ecdysozoa</taxon>
        <taxon>Nematoda</taxon>
        <taxon>Chromadorea</taxon>
        <taxon>Rhabditida</taxon>
        <taxon>Tylenchina</taxon>
        <taxon>Panagrolaimomorpha</taxon>
        <taxon>Strongyloidoidea</taxon>
        <taxon>Strongyloididae</taxon>
        <taxon>Strongyloides</taxon>
    </lineage>
</organism>
<reference evidence="2 3" key="1">
    <citation type="submission" date="2014-09" db="EMBL/GenBank/DDBJ databases">
        <authorList>
            <person name="Martin A.A."/>
        </authorList>
    </citation>
    <scope>NUCLEOTIDE SEQUENCE</scope>
    <source>
        <strain evidence="3">ED321</strain>
        <strain evidence="2">ED321 Heterogonic</strain>
    </source>
</reference>
<dbReference type="AlphaFoldDB" id="A0A090L8U3"/>
<evidence type="ECO:0000313" key="4">
    <source>
        <dbReference type="WBParaSite" id="SRAE_2000082200.1"/>
    </source>
</evidence>